<proteinExistence type="inferred from homology"/>
<evidence type="ECO:0000256" key="6">
    <source>
        <dbReference type="ARBA" id="ARBA00022801"/>
    </source>
</evidence>
<feature type="binding site" evidence="8">
    <location>
        <position position="267"/>
    </location>
    <ligand>
        <name>Zn(2+)</name>
        <dbReference type="ChEBI" id="CHEBI:29105"/>
        <label>2</label>
        <note>catalytic</note>
    </ligand>
</feature>
<comment type="cofactor">
    <cofactor evidence="8">
        <name>Zn(2+)</name>
        <dbReference type="ChEBI" id="CHEBI:29105"/>
    </cofactor>
    <text evidence="8">Binds 2 Zn(2+) ions.</text>
</comment>
<feature type="binding site" evidence="8">
    <location>
        <position position="140"/>
    </location>
    <ligand>
        <name>Zn(2+)</name>
        <dbReference type="ChEBI" id="CHEBI:29105"/>
        <label>1</label>
        <note>catalytic</note>
    </ligand>
</feature>
<reference evidence="9 10" key="1">
    <citation type="submission" date="2019-08" db="EMBL/GenBank/DDBJ databases">
        <title>In-depth cultivation of the pig gut microbiome towards novel bacterial diversity and tailored functional studies.</title>
        <authorList>
            <person name="Wylensek D."/>
            <person name="Hitch T.C.A."/>
            <person name="Clavel T."/>
        </authorList>
    </citation>
    <scope>NUCLEOTIDE SEQUENCE [LARGE SCALE GENOMIC DNA]</scope>
    <source>
        <strain evidence="9 10">Oil+RF-744-GAM-WT-6</strain>
    </source>
</reference>
<feature type="binding site" evidence="8">
    <location>
        <position position="208"/>
    </location>
    <ligand>
        <name>Zn(2+)</name>
        <dbReference type="ChEBI" id="CHEBI:29105"/>
        <label>2</label>
        <note>catalytic</note>
    </ligand>
</feature>
<evidence type="ECO:0000256" key="8">
    <source>
        <dbReference type="HAMAP-Rule" id="MF_01818"/>
    </source>
</evidence>
<dbReference type="SUPFAM" id="SSF56281">
    <property type="entry name" value="Metallo-hydrolase/oxidoreductase"/>
    <property type="match status" value="1"/>
</dbReference>
<keyword evidence="4 8" id="KW-0479">Metal-binding</keyword>
<keyword evidence="5 8" id="KW-0255">Endonuclease</keyword>
<feature type="binding site" evidence="8">
    <location>
        <position position="63"/>
    </location>
    <ligand>
        <name>Zn(2+)</name>
        <dbReference type="ChEBI" id="CHEBI:29105"/>
        <label>1</label>
        <note>catalytic</note>
    </ligand>
</feature>
<comment type="caution">
    <text evidence="9">The sequence shown here is derived from an EMBL/GenBank/DDBJ whole genome shotgun (WGS) entry which is preliminary data.</text>
</comment>
<keyword evidence="6 8" id="KW-0378">Hydrolase</keyword>
<protein>
    <recommendedName>
        <fullName evidence="8">Ribonuclease Z</fullName>
        <shortName evidence="8">RNase Z</shortName>
        <ecNumber evidence="8">3.1.26.11</ecNumber>
    </recommendedName>
    <alternativeName>
        <fullName evidence="8">tRNA 3 endonuclease</fullName>
    </alternativeName>
    <alternativeName>
        <fullName evidence="8">tRNase Z</fullName>
    </alternativeName>
</protein>
<evidence type="ECO:0000256" key="5">
    <source>
        <dbReference type="ARBA" id="ARBA00022759"/>
    </source>
</evidence>
<dbReference type="EC" id="3.1.26.11" evidence="8"/>
<keyword evidence="7 8" id="KW-0862">Zinc</keyword>
<dbReference type="PANTHER" id="PTHR46018">
    <property type="entry name" value="ZINC PHOSPHODIESTERASE ELAC PROTEIN 1"/>
    <property type="match status" value="1"/>
</dbReference>
<comment type="subunit">
    <text evidence="1 8">Homodimer.</text>
</comment>
<evidence type="ECO:0000256" key="7">
    <source>
        <dbReference type="ARBA" id="ARBA00022833"/>
    </source>
</evidence>
<dbReference type="Gene3D" id="3.60.15.10">
    <property type="entry name" value="Ribonuclease Z/Hydroxyacylglutathione hydrolase-like"/>
    <property type="match status" value="1"/>
</dbReference>
<evidence type="ECO:0000256" key="4">
    <source>
        <dbReference type="ARBA" id="ARBA00022723"/>
    </source>
</evidence>
<comment type="function">
    <text evidence="8">Zinc phosphodiesterase, which displays some tRNA 3'-processing endonuclease activity. Probably involved in tRNA maturation, by removing a 3'-trailer from precursor tRNA.</text>
</comment>
<feature type="binding site" evidence="8">
    <location>
        <position position="66"/>
    </location>
    <ligand>
        <name>Zn(2+)</name>
        <dbReference type="ChEBI" id="CHEBI:29105"/>
        <label>2</label>
        <note>catalytic</note>
    </ligand>
</feature>
<dbReference type="CDD" id="cd07717">
    <property type="entry name" value="RNaseZ_ZiPD-like_MBL-fold"/>
    <property type="match status" value="1"/>
</dbReference>
<dbReference type="RefSeq" id="WP_154504315.1">
    <property type="nucleotide sequence ID" value="NZ_VUMN01000012.1"/>
</dbReference>
<feature type="binding site" evidence="8">
    <location>
        <position position="65"/>
    </location>
    <ligand>
        <name>Zn(2+)</name>
        <dbReference type="ChEBI" id="CHEBI:29105"/>
        <label>2</label>
        <note>catalytic</note>
    </ligand>
</feature>
<feature type="active site" description="Proton acceptor" evidence="8">
    <location>
        <position position="65"/>
    </location>
</feature>
<accession>A0A7X2NSB0</accession>
<dbReference type="GO" id="GO:0008270">
    <property type="term" value="F:zinc ion binding"/>
    <property type="evidence" value="ECO:0007669"/>
    <property type="project" value="UniProtKB-UniRule"/>
</dbReference>
<keyword evidence="10" id="KW-1185">Reference proteome</keyword>
<evidence type="ECO:0000256" key="3">
    <source>
        <dbReference type="ARBA" id="ARBA00022722"/>
    </source>
</evidence>
<dbReference type="InterPro" id="IPR036866">
    <property type="entry name" value="RibonucZ/Hydroxyglut_hydro"/>
</dbReference>
<dbReference type="AlphaFoldDB" id="A0A7X2NSB0"/>
<organism evidence="9 10">
    <name type="scientific">Stecheria intestinalis</name>
    <dbReference type="NCBI Taxonomy" id="2606630"/>
    <lineage>
        <taxon>Bacteria</taxon>
        <taxon>Bacillati</taxon>
        <taxon>Bacillota</taxon>
        <taxon>Erysipelotrichia</taxon>
        <taxon>Erysipelotrichales</taxon>
        <taxon>Erysipelotrichaceae</taxon>
        <taxon>Stecheria</taxon>
    </lineage>
</organism>
<evidence type="ECO:0000313" key="9">
    <source>
        <dbReference type="EMBL" id="MSS58513.1"/>
    </source>
</evidence>
<feature type="binding site" evidence="8">
    <location>
        <position position="208"/>
    </location>
    <ligand>
        <name>Zn(2+)</name>
        <dbReference type="ChEBI" id="CHEBI:29105"/>
        <label>1</label>
        <note>catalytic</note>
    </ligand>
</feature>
<evidence type="ECO:0000313" key="10">
    <source>
        <dbReference type="Proteomes" id="UP000461880"/>
    </source>
</evidence>
<evidence type="ECO:0000256" key="2">
    <source>
        <dbReference type="ARBA" id="ARBA00022694"/>
    </source>
</evidence>
<name>A0A7X2NSB0_9FIRM</name>
<dbReference type="EMBL" id="VUMN01000012">
    <property type="protein sequence ID" value="MSS58513.1"/>
    <property type="molecule type" value="Genomic_DNA"/>
</dbReference>
<dbReference type="InterPro" id="IPR013471">
    <property type="entry name" value="RNase_Z/BN"/>
</dbReference>
<comment type="catalytic activity">
    <reaction evidence="8">
        <text>Endonucleolytic cleavage of RNA, removing extra 3' nucleotides from tRNA precursor, generating 3' termini of tRNAs. A 3'-hydroxy group is left at the tRNA terminus and a 5'-phosphoryl group is left at the trailer molecule.</text>
        <dbReference type="EC" id="3.1.26.11"/>
    </reaction>
</comment>
<dbReference type="Proteomes" id="UP000461880">
    <property type="component" value="Unassembled WGS sequence"/>
</dbReference>
<dbReference type="NCBIfam" id="TIGR02651">
    <property type="entry name" value="RNase_Z"/>
    <property type="match status" value="1"/>
</dbReference>
<dbReference type="HAMAP" id="MF_01818">
    <property type="entry name" value="RNase_Z_BN"/>
    <property type="match status" value="1"/>
</dbReference>
<dbReference type="Pfam" id="PF23023">
    <property type="entry name" value="Anti-Pycsar_Apyc1"/>
    <property type="match status" value="1"/>
</dbReference>
<sequence>MLDLCLLGCGGTKPLPGRWLTSLYIRYNGHGILIDCGEGTQIAMASAGISPHDIDLILITHYHGDHILGLPGLLMSMGMSGRTAPVTIAGPKRLTEVVNSLCIVAGFPFDLSGIELSGNSASFDFEKDSPLHIHAFAVHHSVPCYGYSLALDRAGKFDAAKAAALQIPLKFWNILQKGTSVTEDGKTFTPDQVMGSARRGLKVTYCTDTTVCDSIVPAAKGSDLFICEGMYADAERAEAAEIKKHMVFTQAAQLAKEAGVKKLWLTHFSPAESHPEEGLEAARAIFPETELGENGKKITLNFRDETE</sequence>
<evidence type="ECO:0000256" key="1">
    <source>
        <dbReference type="ARBA" id="ARBA00011738"/>
    </source>
</evidence>
<keyword evidence="2 8" id="KW-0819">tRNA processing</keyword>
<dbReference type="NCBIfam" id="NF000801">
    <property type="entry name" value="PRK00055.1-3"/>
    <property type="match status" value="1"/>
</dbReference>
<comment type="similarity">
    <text evidence="8">Belongs to the RNase Z family.</text>
</comment>
<dbReference type="PANTHER" id="PTHR46018:SF2">
    <property type="entry name" value="ZINC PHOSPHODIESTERASE ELAC PROTEIN 1"/>
    <property type="match status" value="1"/>
</dbReference>
<dbReference type="GO" id="GO:0042781">
    <property type="term" value="F:3'-tRNA processing endoribonuclease activity"/>
    <property type="evidence" value="ECO:0007669"/>
    <property type="project" value="UniProtKB-UniRule"/>
</dbReference>
<feature type="binding site" evidence="8">
    <location>
        <position position="61"/>
    </location>
    <ligand>
        <name>Zn(2+)</name>
        <dbReference type="ChEBI" id="CHEBI:29105"/>
        <label>1</label>
        <note>catalytic</note>
    </ligand>
</feature>
<gene>
    <name evidence="8" type="primary">rnz</name>
    <name evidence="9" type="ORF">FYJ51_06300</name>
</gene>
<keyword evidence="3 8" id="KW-0540">Nuclease</keyword>